<accession>A0A7E4UNN0</accession>
<reference evidence="2" key="1">
    <citation type="journal article" date="2013" name="Genetics">
        <title>The draft genome and transcriptome of Panagrellus redivivus are shaped by the harsh demands of a free-living lifestyle.</title>
        <authorList>
            <person name="Srinivasan J."/>
            <person name="Dillman A.R."/>
            <person name="Macchietto M.G."/>
            <person name="Heikkinen L."/>
            <person name="Lakso M."/>
            <person name="Fracchia K.M."/>
            <person name="Antoshechkin I."/>
            <person name="Mortazavi A."/>
            <person name="Wong G."/>
            <person name="Sternberg P.W."/>
        </authorList>
    </citation>
    <scope>NUCLEOTIDE SEQUENCE [LARGE SCALE GENOMIC DNA]</scope>
    <source>
        <strain evidence="2">MT8872</strain>
    </source>
</reference>
<reference evidence="3" key="2">
    <citation type="submission" date="2020-10" db="UniProtKB">
        <authorList>
            <consortium name="WormBaseParasite"/>
        </authorList>
    </citation>
    <scope>IDENTIFICATION</scope>
</reference>
<feature type="compositionally biased region" description="Basic residues" evidence="1">
    <location>
        <begin position="81"/>
        <end position="95"/>
    </location>
</feature>
<feature type="compositionally biased region" description="Polar residues" evidence="1">
    <location>
        <begin position="52"/>
        <end position="66"/>
    </location>
</feature>
<dbReference type="WBParaSite" id="Pan_g10651.t1">
    <property type="protein sequence ID" value="Pan_g10651.t1"/>
    <property type="gene ID" value="Pan_g10651"/>
</dbReference>
<feature type="compositionally biased region" description="Polar residues" evidence="1">
    <location>
        <begin position="96"/>
        <end position="116"/>
    </location>
</feature>
<feature type="compositionally biased region" description="Polar residues" evidence="1">
    <location>
        <begin position="34"/>
        <end position="43"/>
    </location>
</feature>
<feature type="region of interest" description="Disordered" evidence="1">
    <location>
        <begin position="1"/>
        <end position="125"/>
    </location>
</feature>
<dbReference type="AlphaFoldDB" id="A0A7E4UNN0"/>
<evidence type="ECO:0000256" key="1">
    <source>
        <dbReference type="SAM" id="MobiDB-lite"/>
    </source>
</evidence>
<proteinExistence type="predicted"/>
<evidence type="ECO:0000313" key="3">
    <source>
        <dbReference type="WBParaSite" id="Pan_g10651.t1"/>
    </source>
</evidence>
<name>A0A7E4UNN0_PANRE</name>
<feature type="compositionally biased region" description="Polar residues" evidence="1">
    <location>
        <begin position="10"/>
        <end position="19"/>
    </location>
</feature>
<sequence>MERTQKPSTDRGTNSTQKRTGGDPAISRTKTRAAGTNPTQALSKETRGGTGPTQMPTAETKQTQGGHESPNKRNPSPNSNPRHRRYPGSNRRWHTSRNPWWYNNRNVPGTRPTQMPSGGDQDQEE</sequence>
<organism evidence="2 3">
    <name type="scientific">Panagrellus redivivus</name>
    <name type="common">Microworm</name>
    <dbReference type="NCBI Taxonomy" id="6233"/>
    <lineage>
        <taxon>Eukaryota</taxon>
        <taxon>Metazoa</taxon>
        <taxon>Ecdysozoa</taxon>
        <taxon>Nematoda</taxon>
        <taxon>Chromadorea</taxon>
        <taxon>Rhabditida</taxon>
        <taxon>Tylenchina</taxon>
        <taxon>Panagrolaimomorpha</taxon>
        <taxon>Panagrolaimoidea</taxon>
        <taxon>Panagrolaimidae</taxon>
        <taxon>Panagrellus</taxon>
    </lineage>
</organism>
<protein>
    <submittedName>
        <fullName evidence="3">Btz domain-containing protein</fullName>
    </submittedName>
</protein>
<dbReference type="Proteomes" id="UP000492821">
    <property type="component" value="Unassembled WGS sequence"/>
</dbReference>
<keyword evidence="2" id="KW-1185">Reference proteome</keyword>
<evidence type="ECO:0000313" key="2">
    <source>
        <dbReference type="Proteomes" id="UP000492821"/>
    </source>
</evidence>